<accession>A0A8T0VZ17</accession>
<evidence type="ECO:0000256" key="1">
    <source>
        <dbReference type="SAM" id="MobiDB-lite"/>
    </source>
</evidence>
<feature type="compositionally biased region" description="Basic residues" evidence="1">
    <location>
        <begin position="9"/>
        <end position="20"/>
    </location>
</feature>
<feature type="region of interest" description="Disordered" evidence="1">
    <location>
        <begin position="1"/>
        <end position="32"/>
    </location>
</feature>
<proteinExistence type="predicted"/>
<keyword evidence="3" id="KW-1185">Reference proteome</keyword>
<organism evidence="2 3">
    <name type="scientific">Panicum virgatum</name>
    <name type="common">Blackwell switchgrass</name>
    <dbReference type="NCBI Taxonomy" id="38727"/>
    <lineage>
        <taxon>Eukaryota</taxon>
        <taxon>Viridiplantae</taxon>
        <taxon>Streptophyta</taxon>
        <taxon>Embryophyta</taxon>
        <taxon>Tracheophyta</taxon>
        <taxon>Spermatophyta</taxon>
        <taxon>Magnoliopsida</taxon>
        <taxon>Liliopsida</taxon>
        <taxon>Poales</taxon>
        <taxon>Poaceae</taxon>
        <taxon>PACMAD clade</taxon>
        <taxon>Panicoideae</taxon>
        <taxon>Panicodae</taxon>
        <taxon>Paniceae</taxon>
        <taxon>Panicinae</taxon>
        <taxon>Panicum</taxon>
        <taxon>Panicum sect. Hiantes</taxon>
    </lineage>
</organism>
<reference evidence="2" key="1">
    <citation type="submission" date="2020-05" db="EMBL/GenBank/DDBJ databases">
        <title>WGS assembly of Panicum virgatum.</title>
        <authorList>
            <person name="Lovell J.T."/>
            <person name="Jenkins J."/>
            <person name="Shu S."/>
            <person name="Juenger T.E."/>
            <person name="Schmutz J."/>
        </authorList>
    </citation>
    <scope>NUCLEOTIDE SEQUENCE</scope>
    <source>
        <strain evidence="2">AP13</strain>
    </source>
</reference>
<dbReference type="AlphaFoldDB" id="A0A8T0VZ17"/>
<name>A0A8T0VZ17_PANVG</name>
<dbReference type="EMBL" id="CM029039">
    <property type="protein sequence ID" value="KAG2641382.1"/>
    <property type="molecule type" value="Genomic_DNA"/>
</dbReference>
<gene>
    <name evidence="2" type="ORF">PVAP13_2KG179158</name>
</gene>
<sequence length="103" mass="11092">MGNGSGPRQRARRAPPRRTSRFVAGTESSGAEVNQSWACVGVASGLLLVLRAGSLLHCTSRMWRLVSSTPSRGGVGQQWREVSIHVLPWHEQGGASCPQAGRW</sequence>
<evidence type="ECO:0000313" key="2">
    <source>
        <dbReference type="EMBL" id="KAG2641382.1"/>
    </source>
</evidence>
<dbReference type="Proteomes" id="UP000823388">
    <property type="component" value="Chromosome 2K"/>
</dbReference>
<protein>
    <submittedName>
        <fullName evidence="2">Uncharacterized protein</fullName>
    </submittedName>
</protein>
<comment type="caution">
    <text evidence="2">The sequence shown here is derived from an EMBL/GenBank/DDBJ whole genome shotgun (WGS) entry which is preliminary data.</text>
</comment>
<evidence type="ECO:0000313" key="3">
    <source>
        <dbReference type="Proteomes" id="UP000823388"/>
    </source>
</evidence>